<feature type="repeat" description="WD" evidence="7">
    <location>
        <begin position="376"/>
        <end position="412"/>
    </location>
</feature>
<dbReference type="InterPro" id="IPR019775">
    <property type="entry name" value="WD40_repeat_CS"/>
</dbReference>
<dbReference type="PANTHER" id="PTHR19855:SF11">
    <property type="entry name" value="RIBOSOME BIOGENESIS PROTEIN WDR12"/>
    <property type="match status" value="1"/>
</dbReference>
<dbReference type="InterPro" id="IPR028599">
    <property type="entry name" value="WDR12/Ytm1"/>
</dbReference>
<dbReference type="GO" id="GO:0070545">
    <property type="term" value="C:PeBoW complex"/>
    <property type="evidence" value="ECO:0007669"/>
    <property type="project" value="TreeGrafter"/>
</dbReference>
<evidence type="ECO:0000256" key="3">
    <source>
        <dbReference type="ARBA" id="ARBA00022574"/>
    </source>
</evidence>
<comment type="function">
    <text evidence="6">Component of the NOP7 complex, which is required for maturation of the 25S and 5.8S ribosomal RNAs and formation of the 60S ribosome.</text>
</comment>
<dbReference type="Proteomes" id="UP000294847">
    <property type="component" value="Chromosome 1"/>
</dbReference>
<proteinExistence type="inferred from homology"/>
<dbReference type="PRINTS" id="PR00320">
    <property type="entry name" value="GPROTEINBRPT"/>
</dbReference>
<reference evidence="9 10" key="1">
    <citation type="journal article" date="2019" name="Mol. Biol. Evol.">
        <title>Blast fungal genomes show frequent chromosomal changes, gene gains and losses, and effector gene turnover.</title>
        <authorList>
            <person name="Gomez Luciano L.B."/>
            <person name="Jason Tsai I."/>
            <person name="Chuma I."/>
            <person name="Tosa Y."/>
            <person name="Chen Y.H."/>
            <person name="Li J.Y."/>
            <person name="Li M.Y."/>
            <person name="Jade Lu M.Y."/>
            <person name="Nakayashiki H."/>
            <person name="Li W.H."/>
        </authorList>
    </citation>
    <scope>NUCLEOTIDE SEQUENCE [LARGE SCALE GENOMIC DNA]</scope>
    <source>
        <strain evidence="9">MZ5-1-6</strain>
    </source>
</reference>
<evidence type="ECO:0000256" key="2">
    <source>
        <dbReference type="ARBA" id="ARBA00022552"/>
    </source>
</evidence>
<dbReference type="InterPro" id="IPR020472">
    <property type="entry name" value="WD40_PAC1"/>
</dbReference>
<keyword evidence="2 6" id="KW-0698">rRNA processing</keyword>
<accession>A0A4P7N1W0</accession>
<protein>
    <recommendedName>
        <fullName evidence="6">Ribosome biogenesis protein YTM1</fullName>
    </recommendedName>
</protein>
<dbReference type="PROSITE" id="PS00678">
    <property type="entry name" value="WD_REPEATS_1"/>
    <property type="match status" value="1"/>
</dbReference>
<name>A0A4P7N1W0_PYROR</name>
<comment type="subunit">
    <text evidence="6">Component of the NOP7 complex, composed of ERB1, NOP7 and YTM1. Within the NOP7 complex ERB1 appears to interact directly with NOP7 and YTM1. The NOP7 complex also associates with the 66S pre-ribosome.</text>
</comment>
<dbReference type="InterPro" id="IPR015943">
    <property type="entry name" value="WD40/YVTN_repeat-like_dom_sf"/>
</dbReference>
<dbReference type="GO" id="GO:0000466">
    <property type="term" value="P:maturation of 5.8S rRNA from tricistronic rRNA transcript (SSU-rRNA, 5.8S rRNA, LSU-rRNA)"/>
    <property type="evidence" value="ECO:0007669"/>
    <property type="project" value="UniProtKB-UniRule"/>
</dbReference>
<keyword evidence="5 6" id="KW-0539">Nucleus</keyword>
<dbReference type="PANTHER" id="PTHR19855">
    <property type="entry name" value="WD40 REPEAT PROTEIN 12, 37"/>
    <property type="match status" value="1"/>
</dbReference>
<evidence type="ECO:0000256" key="4">
    <source>
        <dbReference type="ARBA" id="ARBA00022737"/>
    </source>
</evidence>
<evidence type="ECO:0000259" key="8">
    <source>
        <dbReference type="Pfam" id="PF08154"/>
    </source>
</evidence>
<dbReference type="AlphaFoldDB" id="A0A4P7N1W0"/>
<evidence type="ECO:0000256" key="6">
    <source>
        <dbReference type="HAMAP-Rule" id="MF_03029"/>
    </source>
</evidence>
<sequence>MNATTEQEAIVKVLFTTTEQGLELPESKRLLLVPADIRRYGLSRVLNSESMLNTAAPIPFDFLVNGTFLRTTLEDYLKENGLPFEKTVTLQYVRSLVPPAYEASFEHDDWVSSVDLLSATSSAGKWSGSSFLQGQDRILSASYDGLLRIWNGSGQALATSSVVNRGPLCGLKSAKFMSSTKIAAAGLDRTVRIWDYTEADDHFSGQLKPTLELYGHRSIIESLGVDGSSRRILTACADGSIGLWTTSKKLAPEAPTALLPQTYATKRRKGSTTSANIIAQRGALSLIPVHSRPVSAAIFDPQNQHTAYSASQDHTLKVLDLTTSRVVSTITTSNALMSACYLSNKSAPLIAAGTSSRNVTLIDPRESAAATSVMTLRGHINVVSSVSASPDNEYSLVSGSHDGTCRIWDLRSVRPAAGKEETGLGSVGESVYLIERESLGDKKRPLAGEGVKVFDVQWDKTWGIPSKEVPQLPSRKYHVYYETGNLIVSNFNYHQVQLLNRLLCLVHNRREPKAWIKHFKPRRLPPTVVVK</sequence>
<comment type="subcellular location">
    <subcellularLocation>
        <location evidence="6">Nucleus</location>
        <location evidence="6">Nucleolus</location>
    </subcellularLocation>
    <subcellularLocation>
        <location evidence="6">Nucleus</location>
        <location evidence="6">Nucleoplasm</location>
    </subcellularLocation>
</comment>
<dbReference type="InterPro" id="IPR012972">
    <property type="entry name" value="NLE"/>
</dbReference>
<dbReference type="SMART" id="SM00320">
    <property type="entry name" value="WD40"/>
    <property type="match status" value="6"/>
</dbReference>
<dbReference type="SUPFAM" id="SSF50978">
    <property type="entry name" value="WD40 repeat-like"/>
    <property type="match status" value="1"/>
</dbReference>
<dbReference type="GO" id="GO:0005654">
    <property type="term" value="C:nucleoplasm"/>
    <property type="evidence" value="ECO:0007669"/>
    <property type="project" value="UniProtKB-SubCell"/>
</dbReference>
<organism evidence="9 10">
    <name type="scientific">Pyricularia oryzae</name>
    <name type="common">Rice blast fungus</name>
    <name type="synonym">Magnaporthe oryzae</name>
    <dbReference type="NCBI Taxonomy" id="318829"/>
    <lineage>
        <taxon>Eukaryota</taxon>
        <taxon>Fungi</taxon>
        <taxon>Dikarya</taxon>
        <taxon>Ascomycota</taxon>
        <taxon>Pezizomycotina</taxon>
        <taxon>Sordariomycetes</taxon>
        <taxon>Sordariomycetidae</taxon>
        <taxon>Magnaporthales</taxon>
        <taxon>Pyriculariaceae</taxon>
        <taxon>Pyricularia</taxon>
    </lineage>
</organism>
<evidence type="ECO:0000313" key="9">
    <source>
        <dbReference type="EMBL" id="QBZ53850.1"/>
    </source>
</evidence>
<dbReference type="GO" id="GO:0030687">
    <property type="term" value="C:preribosome, large subunit precursor"/>
    <property type="evidence" value="ECO:0007669"/>
    <property type="project" value="UniProtKB-UniRule"/>
</dbReference>
<evidence type="ECO:0000256" key="1">
    <source>
        <dbReference type="ARBA" id="ARBA00022517"/>
    </source>
</evidence>
<dbReference type="Pfam" id="PF08154">
    <property type="entry name" value="NLE"/>
    <property type="match status" value="1"/>
</dbReference>
<dbReference type="InterPro" id="IPR036322">
    <property type="entry name" value="WD40_repeat_dom_sf"/>
</dbReference>
<comment type="similarity">
    <text evidence="6">Belongs to the WD repeat WDR12/YTM1 family.</text>
</comment>
<gene>
    <name evidence="6" type="primary">YTM1</name>
    <name evidence="9" type="ORF">PoMZ_09540</name>
</gene>
<feature type="domain" description="NLE" evidence="8">
    <location>
        <begin position="11"/>
        <end position="77"/>
    </location>
</feature>
<evidence type="ECO:0000256" key="5">
    <source>
        <dbReference type="ARBA" id="ARBA00023242"/>
    </source>
</evidence>
<dbReference type="InterPro" id="IPR001680">
    <property type="entry name" value="WD40_rpt"/>
</dbReference>
<dbReference type="GO" id="GO:0000463">
    <property type="term" value="P:maturation of LSU-rRNA from tricistronic rRNA transcript (SSU-rRNA, 5.8S rRNA, LSU-rRNA)"/>
    <property type="evidence" value="ECO:0007669"/>
    <property type="project" value="UniProtKB-UniRule"/>
</dbReference>
<dbReference type="Pfam" id="PF00400">
    <property type="entry name" value="WD40"/>
    <property type="match status" value="4"/>
</dbReference>
<evidence type="ECO:0000256" key="7">
    <source>
        <dbReference type="PROSITE-ProRule" id="PRU00221"/>
    </source>
</evidence>
<dbReference type="GO" id="GO:0043021">
    <property type="term" value="F:ribonucleoprotein complex binding"/>
    <property type="evidence" value="ECO:0007669"/>
    <property type="project" value="UniProtKB-UniRule"/>
</dbReference>
<keyword evidence="1 6" id="KW-0690">Ribosome biogenesis</keyword>
<keyword evidence="3 7" id="KW-0853">WD repeat</keyword>
<evidence type="ECO:0000313" key="10">
    <source>
        <dbReference type="Proteomes" id="UP000294847"/>
    </source>
</evidence>
<dbReference type="HAMAP" id="MF_03029">
    <property type="entry name" value="WDR12"/>
    <property type="match status" value="1"/>
</dbReference>
<dbReference type="PROSITE" id="PS50294">
    <property type="entry name" value="WD_REPEATS_REGION"/>
    <property type="match status" value="2"/>
</dbReference>
<dbReference type="PROSITE" id="PS50082">
    <property type="entry name" value="WD_REPEATS_2"/>
    <property type="match status" value="2"/>
</dbReference>
<keyword evidence="4" id="KW-0677">Repeat</keyword>
<feature type="repeat" description="WD" evidence="7">
    <location>
        <begin position="213"/>
        <end position="244"/>
    </location>
</feature>
<dbReference type="EMBL" id="CP034204">
    <property type="protein sequence ID" value="QBZ53850.1"/>
    <property type="molecule type" value="Genomic_DNA"/>
</dbReference>
<dbReference type="Gene3D" id="2.130.10.10">
    <property type="entry name" value="YVTN repeat-like/Quinoprotein amine dehydrogenase"/>
    <property type="match status" value="1"/>
</dbReference>